<sequence length="213" mass="23930">MARIVAFVPCKGTSSRVESKNTKLLDSKPLFLHTLEKLLFECPFIDKVVLDSESDDVFKVAEFLASDNPKLVFLKRDEALATNKTDGNTLFMNEVERFDAEIYVQALCTSPFIHPETIKKGVESVMSGVYDSACTVRDDKLYTWTKAGPSYDIQNIPNSVDLPTTTVETMGLYNITRDAAKLTRRRIGNKPHMLHVTPEEAVDINYEVDFALA</sequence>
<dbReference type="InterPro" id="IPR050793">
    <property type="entry name" value="CMP-NeuNAc_synthase"/>
</dbReference>
<dbReference type="KEGG" id="olu:OSTLU_36315"/>
<dbReference type="Gramene" id="ABO94779">
    <property type="protein sequence ID" value="ABO94779"/>
    <property type="gene ID" value="OSTLU_36315"/>
</dbReference>
<dbReference type="RefSeq" id="XP_001416486.1">
    <property type="nucleotide sequence ID" value="XM_001416449.1"/>
</dbReference>
<dbReference type="InterPro" id="IPR029044">
    <property type="entry name" value="Nucleotide-diphossugar_trans"/>
</dbReference>
<dbReference type="GeneID" id="5000251"/>
<evidence type="ECO:0000313" key="2">
    <source>
        <dbReference type="Proteomes" id="UP000001568"/>
    </source>
</evidence>
<proteinExistence type="predicted"/>
<dbReference type="PANTHER" id="PTHR21485">
    <property type="entry name" value="HAD SUPERFAMILY MEMBERS CMAS AND KDSC"/>
    <property type="match status" value="1"/>
</dbReference>
<organism evidence="1 2">
    <name type="scientific">Ostreococcus lucimarinus (strain CCE9901)</name>
    <dbReference type="NCBI Taxonomy" id="436017"/>
    <lineage>
        <taxon>Eukaryota</taxon>
        <taxon>Viridiplantae</taxon>
        <taxon>Chlorophyta</taxon>
        <taxon>Mamiellophyceae</taxon>
        <taxon>Mamiellales</taxon>
        <taxon>Bathycoccaceae</taxon>
        <taxon>Ostreococcus</taxon>
    </lineage>
</organism>
<dbReference type="EMBL" id="CP000582">
    <property type="protein sequence ID" value="ABO94779.1"/>
    <property type="molecule type" value="Genomic_DNA"/>
</dbReference>
<gene>
    <name evidence="1" type="ORF">OSTLU_36315</name>
</gene>
<dbReference type="AlphaFoldDB" id="A4RSI4"/>
<protein>
    <recommendedName>
        <fullName evidence="3">Acylneuraminate cytidylyltransferase family protein</fullName>
    </recommendedName>
</protein>
<accession>A4RSI4</accession>
<name>A4RSI4_OSTLU</name>
<dbReference type="GO" id="GO:0008781">
    <property type="term" value="F:N-acylneuraminate cytidylyltransferase activity"/>
    <property type="evidence" value="ECO:0007669"/>
    <property type="project" value="TreeGrafter"/>
</dbReference>
<dbReference type="HOGENOM" id="CLU_042930_5_0_1"/>
<keyword evidence="2" id="KW-1185">Reference proteome</keyword>
<evidence type="ECO:0000313" key="1">
    <source>
        <dbReference type="EMBL" id="ABO94779.1"/>
    </source>
</evidence>
<dbReference type="SUPFAM" id="SSF53448">
    <property type="entry name" value="Nucleotide-diphospho-sugar transferases"/>
    <property type="match status" value="1"/>
</dbReference>
<dbReference type="PANTHER" id="PTHR21485:SF6">
    <property type="entry name" value="N-ACYLNEURAMINATE CYTIDYLYLTRANSFERASE-RELATED"/>
    <property type="match status" value="1"/>
</dbReference>
<dbReference type="Pfam" id="PF02348">
    <property type="entry name" value="CTP_transf_3"/>
    <property type="match status" value="1"/>
</dbReference>
<dbReference type="Gene3D" id="3.90.550.10">
    <property type="entry name" value="Spore Coat Polysaccharide Biosynthesis Protein SpsA, Chain A"/>
    <property type="match status" value="1"/>
</dbReference>
<dbReference type="InterPro" id="IPR003329">
    <property type="entry name" value="Cytidylyl_trans"/>
</dbReference>
<dbReference type="Proteomes" id="UP000001568">
    <property type="component" value="Chromosome 2"/>
</dbReference>
<feature type="non-terminal residue" evidence="1">
    <location>
        <position position="213"/>
    </location>
</feature>
<reference evidence="1 2" key="1">
    <citation type="journal article" date="2007" name="Proc. Natl. Acad. Sci. U.S.A.">
        <title>The tiny eukaryote Ostreococcus provides genomic insights into the paradox of plankton speciation.</title>
        <authorList>
            <person name="Palenik B."/>
            <person name="Grimwood J."/>
            <person name="Aerts A."/>
            <person name="Rouze P."/>
            <person name="Salamov A."/>
            <person name="Putnam N."/>
            <person name="Dupont C."/>
            <person name="Jorgensen R."/>
            <person name="Derelle E."/>
            <person name="Rombauts S."/>
            <person name="Zhou K."/>
            <person name="Otillar R."/>
            <person name="Merchant S.S."/>
            <person name="Podell S."/>
            <person name="Gaasterland T."/>
            <person name="Napoli C."/>
            <person name="Gendler K."/>
            <person name="Manuell A."/>
            <person name="Tai V."/>
            <person name="Vallon O."/>
            <person name="Piganeau G."/>
            <person name="Jancek S."/>
            <person name="Heijde M."/>
            <person name="Jabbari K."/>
            <person name="Bowler C."/>
            <person name="Lohr M."/>
            <person name="Robbens S."/>
            <person name="Werner G."/>
            <person name="Dubchak I."/>
            <person name="Pazour G.J."/>
            <person name="Ren Q."/>
            <person name="Paulsen I."/>
            <person name="Delwiche C."/>
            <person name="Schmutz J."/>
            <person name="Rokhsar D."/>
            <person name="Van de Peer Y."/>
            <person name="Moreau H."/>
            <person name="Grigoriev I.V."/>
        </authorList>
    </citation>
    <scope>NUCLEOTIDE SEQUENCE [LARGE SCALE GENOMIC DNA]</scope>
    <source>
        <strain evidence="1 2">CCE9901</strain>
    </source>
</reference>
<evidence type="ECO:0008006" key="3">
    <source>
        <dbReference type="Google" id="ProtNLM"/>
    </source>
</evidence>